<evidence type="ECO:0000256" key="3">
    <source>
        <dbReference type="ARBA" id="ARBA00021330"/>
    </source>
</evidence>
<evidence type="ECO:0000256" key="2">
    <source>
        <dbReference type="ARBA" id="ARBA00009026"/>
    </source>
</evidence>
<dbReference type="InterPro" id="IPR029063">
    <property type="entry name" value="SAM-dependent_MTases_sf"/>
</dbReference>
<dbReference type="EMBL" id="LK023317">
    <property type="protein sequence ID" value="CDS05615.1"/>
    <property type="molecule type" value="Genomic_DNA"/>
</dbReference>
<dbReference type="GO" id="GO:0030422">
    <property type="term" value="P:siRNA processing"/>
    <property type="evidence" value="ECO:0007669"/>
    <property type="project" value="TreeGrafter"/>
</dbReference>
<evidence type="ECO:0000256" key="12">
    <source>
        <dbReference type="ARBA" id="ARBA00048418"/>
    </source>
</evidence>
<evidence type="ECO:0000313" key="14">
    <source>
        <dbReference type="EMBL" id="CDS05615.1"/>
    </source>
</evidence>
<sequence>MEEDNYTTFSPPLWRQRRTFILDMLRQHNVLSVLDYGCGEGSVLSFLIPPTLNITRLAGLDICKDSLEEAVERCQPWPTDYEQLREYPLTIDIYQGSVDEYDKRLSGFDAIICSEVIEHLYAPVLDRILSTALGQYHPRIFIVTTPNAEYNVHFEQLNYGKSNAIFRHDDHKFEWTRQEFQTWCEKGAQQYNYDVSFHGIGLIDGKRNDTSLGHCTQACVFVRRGDSTTAMDSINNNAPHQHLKRIDFPYYNEPPLSNQEALEVIEGYIATLCQVDVEDPSSQHPPASVLEWCLDWSDLSQPSSSKDIPIKDYLQQQPTPPSDQLFTRIPQRFSLEILWDILHIRQICKTMDRLKELLTECSSAYEIDKGDLIVSKSFPVFQDDNVYSISTVSDDL</sequence>
<keyword evidence="10" id="KW-0943">RNA-mediated gene silencing</keyword>
<protein>
    <recommendedName>
        <fullName evidence="3">Small RNA 2'-O-methyltransferase</fullName>
        <ecNumber evidence="11">2.1.1.386</ecNumber>
    </recommendedName>
</protein>
<dbReference type="GO" id="GO:0046872">
    <property type="term" value="F:metal ion binding"/>
    <property type="evidence" value="ECO:0007669"/>
    <property type="project" value="UniProtKB-KW"/>
</dbReference>
<dbReference type="SUPFAM" id="SSF53335">
    <property type="entry name" value="S-adenosyl-L-methionine-dependent methyltransferases"/>
    <property type="match status" value="1"/>
</dbReference>
<evidence type="ECO:0000259" key="13">
    <source>
        <dbReference type="Pfam" id="PF13649"/>
    </source>
</evidence>
<dbReference type="GO" id="GO:0003723">
    <property type="term" value="F:RNA binding"/>
    <property type="evidence" value="ECO:0007669"/>
    <property type="project" value="UniProtKB-KW"/>
</dbReference>
<evidence type="ECO:0000256" key="4">
    <source>
        <dbReference type="ARBA" id="ARBA00022603"/>
    </source>
</evidence>
<evidence type="ECO:0000256" key="9">
    <source>
        <dbReference type="ARBA" id="ARBA00022884"/>
    </source>
</evidence>
<organism evidence="14">
    <name type="scientific">Lichtheimia ramosa</name>
    <dbReference type="NCBI Taxonomy" id="688394"/>
    <lineage>
        <taxon>Eukaryota</taxon>
        <taxon>Fungi</taxon>
        <taxon>Fungi incertae sedis</taxon>
        <taxon>Mucoromycota</taxon>
        <taxon>Mucoromycotina</taxon>
        <taxon>Mucoromycetes</taxon>
        <taxon>Mucorales</taxon>
        <taxon>Lichtheimiaceae</taxon>
        <taxon>Lichtheimia</taxon>
    </lineage>
</organism>
<dbReference type="OrthoDB" id="2154311at2759"/>
<evidence type="ECO:0000256" key="6">
    <source>
        <dbReference type="ARBA" id="ARBA00022691"/>
    </source>
</evidence>
<keyword evidence="8" id="KW-0460">Magnesium</keyword>
<dbReference type="GO" id="GO:0005737">
    <property type="term" value="C:cytoplasm"/>
    <property type="evidence" value="ECO:0007669"/>
    <property type="project" value="TreeGrafter"/>
</dbReference>
<comment type="catalytic activity">
    <reaction evidence="12">
        <text>small RNA 3'-end nucleotide + S-adenosyl-L-methionine = small RNA 3'-end 2'-O-methylnucleotide + S-adenosyl-L-homocysteine + H(+)</text>
        <dbReference type="Rhea" id="RHEA:37887"/>
        <dbReference type="Rhea" id="RHEA-COMP:10415"/>
        <dbReference type="Rhea" id="RHEA-COMP:10416"/>
        <dbReference type="ChEBI" id="CHEBI:15378"/>
        <dbReference type="ChEBI" id="CHEBI:57856"/>
        <dbReference type="ChEBI" id="CHEBI:59789"/>
        <dbReference type="ChEBI" id="CHEBI:74896"/>
        <dbReference type="ChEBI" id="CHEBI:74898"/>
        <dbReference type="EC" id="2.1.1.386"/>
    </reaction>
</comment>
<keyword evidence="9" id="KW-0694">RNA-binding</keyword>
<dbReference type="PANTHER" id="PTHR21404">
    <property type="entry name" value="HEN1"/>
    <property type="match status" value="1"/>
</dbReference>
<reference evidence="14" key="1">
    <citation type="journal article" date="2014" name="Genome Announc.">
        <title>De novo whole-genome sequence and genome annotation of Lichtheimia ramosa.</title>
        <authorList>
            <person name="Linde J."/>
            <person name="Schwartze V."/>
            <person name="Binder U."/>
            <person name="Lass-Florl C."/>
            <person name="Voigt K."/>
            <person name="Horn F."/>
        </authorList>
    </citation>
    <scope>NUCLEOTIDE SEQUENCE</scope>
    <source>
        <strain evidence="14">JMRC FSU:6197</strain>
    </source>
</reference>
<dbReference type="GO" id="GO:0001510">
    <property type="term" value="P:RNA methylation"/>
    <property type="evidence" value="ECO:0007669"/>
    <property type="project" value="InterPro"/>
</dbReference>
<keyword evidence="6" id="KW-0949">S-adenosyl-L-methionine</keyword>
<name>A0A077WDX4_9FUNG</name>
<proteinExistence type="inferred from homology"/>
<dbReference type="GO" id="GO:0005634">
    <property type="term" value="C:nucleus"/>
    <property type="evidence" value="ECO:0007669"/>
    <property type="project" value="TreeGrafter"/>
</dbReference>
<comment type="similarity">
    <text evidence="2">Belongs to the methyltransferase superfamily. HEN1 family.</text>
</comment>
<evidence type="ECO:0000256" key="5">
    <source>
        <dbReference type="ARBA" id="ARBA00022679"/>
    </source>
</evidence>
<feature type="domain" description="Methyltransferase" evidence="13">
    <location>
        <begin position="33"/>
        <end position="131"/>
    </location>
</feature>
<dbReference type="PANTHER" id="PTHR21404:SF3">
    <property type="entry name" value="SMALL RNA 2'-O-METHYLTRANSFERASE"/>
    <property type="match status" value="1"/>
</dbReference>
<keyword evidence="7" id="KW-0479">Metal-binding</keyword>
<dbReference type="Gene3D" id="3.40.50.150">
    <property type="entry name" value="Vaccinia Virus protein VP39"/>
    <property type="match status" value="1"/>
</dbReference>
<evidence type="ECO:0000256" key="11">
    <source>
        <dbReference type="ARBA" id="ARBA00035025"/>
    </source>
</evidence>
<evidence type="ECO:0000256" key="1">
    <source>
        <dbReference type="ARBA" id="ARBA00001946"/>
    </source>
</evidence>
<evidence type="ECO:0000256" key="10">
    <source>
        <dbReference type="ARBA" id="ARBA00023158"/>
    </source>
</evidence>
<dbReference type="GO" id="GO:0090486">
    <property type="term" value="F:small RNA 2'-O-methyltransferase activity"/>
    <property type="evidence" value="ECO:0007669"/>
    <property type="project" value="UniProtKB-EC"/>
</dbReference>
<dbReference type="AlphaFoldDB" id="A0A077WDX4"/>
<dbReference type="InterPro" id="IPR026610">
    <property type="entry name" value="Hen1"/>
</dbReference>
<dbReference type="InterPro" id="IPR041698">
    <property type="entry name" value="Methyltransf_25"/>
</dbReference>
<dbReference type="Pfam" id="PF13649">
    <property type="entry name" value="Methyltransf_25"/>
    <property type="match status" value="1"/>
</dbReference>
<gene>
    <name evidence="14" type="ORF">LRAMOSA08143</name>
</gene>
<accession>A0A077WDX4</accession>
<dbReference type="EC" id="2.1.1.386" evidence="11"/>
<keyword evidence="5" id="KW-0808">Transferase</keyword>
<keyword evidence="4" id="KW-0489">Methyltransferase</keyword>
<comment type="cofactor">
    <cofactor evidence="1">
        <name>Mg(2+)</name>
        <dbReference type="ChEBI" id="CHEBI:18420"/>
    </cofactor>
</comment>
<evidence type="ECO:0000256" key="8">
    <source>
        <dbReference type="ARBA" id="ARBA00022842"/>
    </source>
</evidence>
<evidence type="ECO:0000256" key="7">
    <source>
        <dbReference type="ARBA" id="ARBA00022723"/>
    </source>
</evidence>